<reference evidence="2" key="1">
    <citation type="submission" date="2019-09" db="EMBL/GenBank/DDBJ databases">
        <title>Bird 10,000 Genomes (B10K) Project - Family phase.</title>
        <authorList>
            <person name="Zhang G."/>
        </authorList>
    </citation>
    <scope>NUCLEOTIDE SEQUENCE</scope>
    <source>
        <strain evidence="2">B10K-IZCAS-20218</strain>
        <tissue evidence="2">Blood</tissue>
    </source>
</reference>
<name>A0A851UPX8_9PASS</name>
<comment type="caution">
    <text evidence="2">The sequence shown here is derived from an EMBL/GenBank/DDBJ whole genome shotgun (WGS) entry which is preliminary data.</text>
</comment>
<sequence>TPSSVRGAAGAEARAQLSPLGTAAGRGALLRQEAIAAREDGESPESPDEALEKGSRQPEAERGPGRSWRGAGGAQGATRGDSSSKPGMSPGKGGSEGDSQRSPGTEKPPELPKAAPEHAESRRDEVCPWESREQGRSVRGEICPWDTEGARLEQGSPKSGAGVGLAGKSPALPKSSSQRAGSSEGKKASICPWELGDEPRPNAEICPWEEAAALSGNERLRKDTRGTSRGEEVGSGAEEKGKQPPGK</sequence>
<evidence type="ECO:0000313" key="2">
    <source>
        <dbReference type="EMBL" id="NXD31887.1"/>
    </source>
</evidence>
<evidence type="ECO:0000256" key="1">
    <source>
        <dbReference type="SAM" id="MobiDB-lite"/>
    </source>
</evidence>
<feature type="compositionally biased region" description="Basic and acidic residues" evidence="1">
    <location>
        <begin position="218"/>
        <end position="247"/>
    </location>
</feature>
<feature type="compositionally biased region" description="Basic and acidic residues" evidence="1">
    <location>
        <begin position="107"/>
        <end position="139"/>
    </location>
</feature>
<protein>
    <submittedName>
        <fullName evidence="2">GP179 protein</fullName>
    </submittedName>
</protein>
<feature type="compositionally biased region" description="Basic and acidic residues" evidence="1">
    <location>
        <begin position="50"/>
        <end position="64"/>
    </location>
</feature>
<feature type="non-terminal residue" evidence="2">
    <location>
        <position position="1"/>
    </location>
</feature>
<gene>
    <name evidence="2" type="primary">Gpr179</name>
    <name evidence="2" type="ORF">ELAFOR_R15004</name>
</gene>
<dbReference type="AlphaFoldDB" id="A0A851UPX8"/>
<feature type="compositionally biased region" description="Low complexity" evidence="1">
    <location>
        <begin position="76"/>
        <end position="89"/>
    </location>
</feature>
<accession>A0A851UPX8</accession>
<dbReference type="OrthoDB" id="5823771at2759"/>
<evidence type="ECO:0000313" key="3">
    <source>
        <dbReference type="Proteomes" id="UP000623542"/>
    </source>
</evidence>
<keyword evidence="3" id="KW-1185">Reference proteome</keyword>
<feature type="region of interest" description="Disordered" evidence="1">
    <location>
        <begin position="1"/>
        <end position="247"/>
    </location>
</feature>
<dbReference type="Proteomes" id="UP000623542">
    <property type="component" value="Unassembled WGS sequence"/>
</dbReference>
<organism evidence="2 3">
    <name type="scientific">Elachura formosa</name>
    <name type="common">spotted wren-babbler</name>
    <dbReference type="NCBI Taxonomy" id="1463973"/>
    <lineage>
        <taxon>Eukaryota</taxon>
        <taxon>Metazoa</taxon>
        <taxon>Chordata</taxon>
        <taxon>Craniata</taxon>
        <taxon>Vertebrata</taxon>
        <taxon>Euteleostomi</taxon>
        <taxon>Archelosauria</taxon>
        <taxon>Archosauria</taxon>
        <taxon>Dinosauria</taxon>
        <taxon>Saurischia</taxon>
        <taxon>Theropoda</taxon>
        <taxon>Coelurosauria</taxon>
        <taxon>Aves</taxon>
        <taxon>Neognathae</taxon>
        <taxon>Neoaves</taxon>
        <taxon>Telluraves</taxon>
        <taxon>Australaves</taxon>
        <taxon>Passeriformes</taxon>
        <taxon>Elachuridae</taxon>
        <taxon>Elachura</taxon>
    </lineage>
</organism>
<feature type="non-terminal residue" evidence="2">
    <location>
        <position position="247"/>
    </location>
</feature>
<proteinExistence type="predicted"/>
<dbReference type="EMBL" id="WBNG01002778">
    <property type="protein sequence ID" value="NXD31887.1"/>
    <property type="molecule type" value="Genomic_DNA"/>
</dbReference>